<dbReference type="EMBL" id="UYRX01001131">
    <property type="protein sequence ID" value="VDK88341.1"/>
    <property type="molecule type" value="Genomic_DNA"/>
</dbReference>
<proteinExistence type="predicted"/>
<feature type="non-terminal residue" evidence="1">
    <location>
        <position position="22"/>
    </location>
</feature>
<evidence type="ECO:0000313" key="1">
    <source>
        <dbReference type="EMBL" id="VDK88341.1"/>
    </source>
</evidence>
<name>A0A3P6VD60_LITSI</name>
<reference evidence="1 2" key="1">
    <citation type="submission" date="2018-08" db="EMBL/GenBank/DDBJ databases">
        <authorList>
            <person name="Laetsch R D."/>
            <person name="Stevens L."/>
            <person name="Kumar S."/>
            <person name="Blaxter L. M."/>
        </authorList>
    </citation>
    <scope>NUCLEOTIDE SEQUENCE [LARGE SCALE GENOMIC DNA]</scope>
</reference>
<organism evidence="1 2">
    <name type="scientific">Litomosoides sigmodontis</name>
    <name type="common">Filarial nematode worm</name>
    <dbReference type="NCBI Taxonomy" id="42156"/>
    <lineage>
        <taxon>Eukaryota</taxon>
        <taxon>Metazoa</taxon>
        <taxon>Ecdysozoa</taxon>
        <taxon>Nematoda</taxon>
        <taxon>Chromadorea</taxon>
        <taxon>Rhabditida</taxon>
        <taxon>Spirurina</taxon>
        <taxon>Spiruromorpha</taxon>
        <taxon>Filarioidea</taxon>
        <taxon>Onchocercidae</taxon>
        <taxon>Litomosoides</taxon>
    </lineage>
</organism>
<gene>
    <name evidence="1" type="ORF">NLS_LOCUS8624</name>
</gene>
<evidence type="ECO:0000313" key="2">
    <source>
        <dbReference type="Proteomes" id="UP000277928"/>
    </source>
</evidence>
<keyword evidence="2" id="KW-1185">Reference proteome</keyword>
<accession>A0A3P6VD60</accession>
<dbReference type="Proteomes" id="UP000277928">
    <property type="component" value="Unassembled WGS sequence"/>
</dbReference>
<sequence>MTEELQCLLDQYPVFKYNDRQK</sequence>
<protein>
    <submittedName>
        <fullName evidence="1">Uncharacterized protein</fullName>
    </submittedName>
</protein>
<dbReference type="AlphaFoldDB" id="A0A3P6VD60"/>